<dbReference type="InterPro" id="IPR012902">
    <property type="entry name" value="N_methyl_site"/>
</dbReference>
<dbReference type="InterPro" id="IPR045584">
    <property type="entry name" value="Pilin-like"/>
</dbReference>
<accession>A0A401G4F1</accession>
<reference evidence="3" key="1">
    <citation type="submission" date="2017-11" db="EMBL/GenBank/DDBJ databases">
        <authorList>
            <person name="Watanabe M."/>
            <person name="Kojima H."/>
        </authorList>
    </citation>
    <scope>NUCLEOTIDE SEQUENCE [LARGE SCALE GENOMIC DNA]</scope>
    <source>
        <strain evidence="3">Tokyo 01</strain>
    </source>
</reference>
<keyword evidence="3" id="KW-1185">Reference proteome</keyword>
<dbReference type="OrthoDB" id="5419498at2"/>
<dbReference type="AlphaFoldDB" id="A0A401G4F1"/>
<reference evidence="3" key="2">
    <citation type="submission" date="2019-01" db="EMBL/GenBank/DDBJ databases">
        <title>Genome sequence of Desulfonema ishimotonii strain Tokyo 01.</title>
        <authorList>
            <person name="Fukui M."/>
        </authorList>
    </citation>
    <scope>NUCLEOTIDE SEQUENCE [LARGE SCALE GENOMIC DNA]</scope>
    <source>
        <strain evidence="3">Tokyo 01</strain>
    </source>
</reference>
<keyword evidence="1" id="KW-1133">Transmembrane helix</keyword>
<protein>
    <submittedName>
        <fullName evidence="2">Prepilin-type cleavage/methylation domain-contai ning protein</fullName>
    </submittedName>
</protein>
<sequence>MPDRPHRGFTLFEILIAMFIFSMVVATLFSAYRAVFSRTDAINQSIDAYEMANNCLSRMVTDIRSAYIAQSPAYTPPDYDDPPDPFRIRAEDGVSGGGSFPRLRFTSFAHLPLGENMQKGIAEIVYYVQQTDDERYVLRRSDHLPPYPEFKESSGDPLLCENVKSLSFRYYDTEGEAHDTWDSESKKIGYATPKSVAIKIEVGEDSVSLFFETMIEFPVCRKEKE</sequence>
<dbReference type="RefSeq" id="WP_124331068.1">
    <property type="nucleotide sequence ID" value="NZ_BEXT01000001.1"/>
</dbReference>
<evidence type="ECO:0000313" key="3">
    <source>
        <dbReference type="Proteomes" id="UP000288096"/>
    </source>
</evidence>
<dbReference type="SUPFAM" id="SSF54523">
    <property type="entry name" value="Pili subunits"/>
    <property type="match status" value="1"/>
</dbReference>
<dbReference type="Pfam" id="PF07963">
    <property type="entry name" value="N_methyl"/>
    <property type="match status" value="1"/>
</dbReference>
<evidence type="ECO:0000313" key="2">
    <source>
        <dbReference type="EMBL" id="GBC64063.1"/>
    </source>
</evidence>
<dbReference type="Proteomes" id="UP000288096">
    <property type="component" value="Unassembled WGS sequence"/>
</dbReference>
<dbReference type="NCBIfam" id="TIGR02532">
    <property type="entry name" value="IV_pilin_GFxxxE"/>
    <property type="match status" value="1"/>
</dbReference>
<dbReference type="EMBL" id="BEXT01000001">
    <property type="protein sequence ID" value="GBC64063.1"/>
    <property type="molecule type" value="Genomic_DNA"/>
</dbReference>
<evidence type="ECO:0000256" key="1">
    <source>
        <dbReference type="SAM" id="Phobius"/>
    </source>
</evidence>
<feature type="transmembrane region" description="Helical" evidence="1">
    <location>
        <begin position="12"/>
        <end position="32"/>
    </location>
</feature>
<organism evidence="2 3">
    <name type="scientific">Desulfonema ishimotonii</name>
    <dbReference type="NCBI Taxonomy" id="45657"/>
    <lineage>
        <taxon>Bacteria</taxon>
        <taxon>Pseudomonadati</taxon>
        <taxon>Thermodesulfobacteriota</taxon>
        <taxon>Desulfobacteria</taxon>
        <taxon>Desulfobacterales</taxon>
        <taxon>Desulfococcaceae</taxon>
        <taxon>Desulfonema</taxon>
    </lineage>
</organism>
<keyword evidence="1" id="KW-0472">Membrane</keyword>
<proteinExistence type="predicted"/>
<comment type="caution">
    <text evidence="2">The sequence shown here is derived from an EMBL/GenBank/DDBJ whole genome shotgun (WGS) entry which is preliminary data.</text>
</comment>
<keyword evidence="1" id="KW-0812">Transmembrane</keyword>
<gene>
    <name evidence="2" type="ORF">DENIS_5064</name>
</gene>
<name>A0A401G4F1_9BACT</name>